<feature type="transmembrane region" description="Helical" evidence="6">
    <location>
        <begin position="32"/>
        <end position="55"/>
    </location>
</feature>
<proteinExistence type="predicted"/>
<sequence>MGPRQNVTYGPKDEGSPSKSNTLFRYWHSLGLTAQFLIVAALIVCGSMAILGEWLSSQIAASQLRSRAEAGALYVEGFLARHVEEGPDGLYVAADRQKELDDLLIGTELAKRVEGFRIWRQDGTIIYSTDKSLVGKRLPSADIDKAFAGTVVSQLEVGHNDAGDIEHNDGRSLIEIYAPIYRTGSREVIAVGELYEEAEEFIVQRNRAQRHTWAIVGATTLAIMGLLFLIVRRASNIIESQRVTLKSQLANAQALAEQNTKLRKAADHARMDATKSNETLLNRIGSDLHDGPVQLLSLLILRLGGSSSGPAKGSDLPKSTAQELHPSRLASQVLGELRELSTGLVLPEIENMSLEAALRVAVERHEYTTGSVVSASYVALPENVAHPLKICLYRVVQEGLNNAFRHAGAREQRVTASAEDNVITVIVSDAGPSAIQDIKTTGRRHPLGLQGIRNRVEAFGGSVQIERHREKGTQLIVSVPLESNSA</sequence>
<dbReference type="EMBL" id="QPJM01000014">
    <property type="protein sequence ID" value="RCW80355.1"/>
    <property type="molecule type" value="Genomic_DNA"/>
</dbReference>
<dbReference type="SMART" id="SM00387">
    <property type="entry name" value="HATPase_c"/>
    <property type="match status" value="1"/>
</dbReference>
<feature type="domain" description="Histidine kinase/HSP90-like ATPase" evidence="7">
    <location>
        <begin position="387"/>
        <end position="483"/>
    </location>
</feature>
<dbReference type="InterPro" id="IPR036890">
    <property type="entry name" value="HATPase_C_sf"/>
</dbReference>
<evidence type="ECO:0000256" key="3">
    <source>
        <dbReference type="ARBA" id="ARBA00022679"/>
    </source>
</evidence>
<dbReference type="Pfam" id="PF02518">
    <property type="entry name" value="HATPase_c"/>
    <property type="match status" value="1"/>
</dbReference>
<keyword evidence="4 8" id="KW-0418">Kinase</keyword>
<keyword evidence="6" id="KW-1133">Transmembrane helix</keyword>
<organism evidence="8 9">
    <name type="scientific">Phyllobacterium bourgognense</name>
    <dbReference type="NCBI Taxonomy" id="314236"/>
    <lineage>
        <taxon>Bacteria</taxon>
        <taxon>Pseudomonadati</taxon>
        <taxon>Pseudomonadota</taxon>
        <taxon>Alphaproteobacteria</taxon>
        <taxon>Hyphomicrobiales</taxon>
        <taxon>Phyllobacteriaceae</taxon>
        <taxon>Phyllobacterium</taxon>
    </lineage>
</organism>
<dbReference type="Proteomes" id="UP000253324">
    <property type="component" value="Unassembled WGS sequence"/>
</dbReference>
<keyword evidence="9" id="KW-1185">Reference proteome</keyword>
<dbReference type="InterPro" id="IPR050482">
    <property type="entry name" value="Sensor_HK_TwoCompSys"/>
</dbReference>
<evidence type="ECO:0000313" key="8">
    <source>
        <dbReference type="EMBL" id="RCW80355.1"/>
    </source>
</evidence>
<keyword evidence="6" id="KW-0812">Transmembrane</keyword>
<gene>
    <name evidence="8" type="ORF">C7476_11469</name>
</gene>
<evidence type="ECO:0000313" key="9">
    <source>
        <dbReference type="Proteomes" id="UP000253324"/>
    </source>
</evidence>
<evidence type="ECO:0000256" key="1">
    <source>
        <dbReference type="ARBA" id="ARBA00000085"/>
    </source>
</evidence>
<dbReference type="EC" id="2.7.13.3" evidence="2"/>
<keyword evidence="3" id="KW-0808">Transferase</keyword>
<dbReference type="CDD" id="cd16917">
    <property type="entry name" value="HATPase_UhpB-NarQ-NarX-like"/>
    <property type="match status" value="1"/>
</dbReference>
<evidence type="ECO:0000256" key="5">
    <source>
        <dbReference type="ARBA" id="ARBA00023012"/>
    </source>
</evidence>
<evidence type="ECO:0000256" key="4">
    <source>
        <dbReference type="ARBA" id="ARBA00022777"/>
    </source>
</evidence>
<dbReference type="InterPro" id="IPR003594">
    <property type="entry name" value="HATPase_dom"/>
</dbReference>
<comment type="caution">
    <text evidence="8">The sequence shown here is derived from an EMBL/GenBank/DDBJ whole genome shotgun (WGS) entry which is preliminary data.</text>
</comment>
<dbReference type="GO" id="GO:0004673">
    <property type="term" value="F:protein histidine kinase activity"/>
    <property type="evidence" value="ECO:0007669"/>
    <property type="project" value="UniProtKB-EC"/>
</dbReference>
<accession>A0A368YJJ4</accession>
<protein>
    <recommendedName>
        <fullName evidence="2">histidine kinase</fullName>
        <ecNumber evidence="2">2.7.13.3</ecNumber>
    </recommendedName>
</protein>
<evidence type="ECO:0000259" key="7">
    <source>
        <dbReference type="SMART" id="SM00387"/>
    </source>
</evidence>
<dbReference type="GO" id="GO:0000160">
    <property type="term" value="P:phosphorelay signal transduction system"/>
    <property type="evidence" value="ECO:0007669"/>
    <property type="project" value="UniProtKB-KW"/>
</dbReference>
<dbReference type="Gene3D" id="3.30.565.10">
    <property type="entry name" value="Histidine kinase-like ATPase, C-terminal domain"/>
    <property type="match status" value="1"/>
</dbReference>
<dbReference type="SUPFAM" id="SSF55874">
    <property type="entry name" value="ATPase domain of HSP90 chaperone/DNA topoisomerase II/histidine kinase"/>
    <property type="match status" value="1"/>
</dbReference>
<dbReference type="PANTHER" id="PTHR24421:SF10">
    <property type="entry name" value="NITRATE_NITRITE SENSOR PROTEIN NARQ"/>
    <property type="match status" value="1"/>
</dbReference>
<dbReference type="PANTHER" id="PTHR24421">
    <property type="entry name" value="NITRATE/NITRITE SENSOR PROTEIN NARX-RELATED"/>
    <property type="match status" value="1"/>
</dbReference>
<reference evidence="8 9" key="1">
    <citation type="submission" date="2018-07" db="EMBL/GenBank/DDBJ databases">
        <title>Genomic Encyclopedia of Type Strains, Phase III (KMG-III): the genomes of soil and plant-associated and newly described type strains.</title>
        <authorList>
            <person name="Whitman W."/>
        </authorList>
    </citation>
    <scope>NUCLEOTIDE SEQUENCE [LARGE SCALE GENOMIC DNA]</scope>
    <source>
        <strain evidence="8 9">31-25a</strain>
    </source>
</reference>
<comment type="catalytic activity">
    <reaction evidence="1">
        <text>ATP + protein L-histidine = ADP + protein N-phospho-L-histidine.</text>
        <dbReference type="EC" id="2.7.13.3"/>
    </reaction>
</comment>
<evidence type="ECO:0000256" key="6">
    <source>
        <dbReference type="SAM" id="Phobius"/>
    </source>
</evidence>
<keyword evidence="5" id="KW-0902">Two-component regulatory system</keyword>
<keyword evidence="6" id="KW-0472">Membrane</keyword>
<feature type="transmembrane region" description="Helical" evidence="6">
    <location>
        <begin position="212"/>
        <end position="231"/>
    </location>
</feature>
<evidence type="ECO:0000256" key="2">
    <source>
        <dbReference type="ARBA" id="ARBA00012438"/>
    </source>
</evidence>
<name>A0A368YJJ4_9HYPH</name>
<dbReference type="AlphaFoldDB" id="A0A368YJJ4"/>